<reference evidence="6 7" key="1">
    <citation type="submission" date="2020-12" db="EMBL/GenBank/DDBJ databases">
        <title>Microbacterium sp. HY060.</title>
        <authorList>
            <person name="Zhou J."/>
        </authorList>
    </citation>
    <scope>NUCLEOTIDE SEQUENCE [LARGE SCALE GENOMIC DNA]</scope>
    <source>
        <strain evidence="6 7">HY60</strain>
    </source>
</reference>
<dbReference type="Gene3D" id="3.40.50.720">
    <property type="entry name" value="NAD(P)-binding Rossmann-like Domain"/>
    <property type="match status" value="1"/>
</dbReference>
<organism evidence="6 7">
    <name type="scientific">Paramicrobacterium chengjingii</name>
    <dbReference type="NCBI Taxonomy" id="2769067"/>
    <lineage>
        <taxon>Bacteria</taxon>
        <taxon>Bacillati</taxon>
        <taxon>Actinomycetota</taxon>
        <taxon>Actinomycetes</taxon>
        <taxon>Micrococcales</taxon>
        <taxon>Microbacteriaceae</taxon>
        <taxon>Paramicrobacterium</taxon>
    </lineage>
</organism>
<dbReference type="RefSeq" id="WP_166986295.1">
    <property type="nucleotide sequence ID" value="NZ_CP061169.1"/>
</dbReference>
<sequence>MATSKLRLGVGLISVGWMGRLHTRSYKAIPERYPELGVQPRLAIAADAVVEAAQEAIGQLGYERATTDYREVLADPDVDVVSICAPNFLHKEFALAAAEAGKPFWIEKPMGRCLAESAEIAQAASDAGLVTTVGFNYRNAPAIAYARDLIARGELGTVTNVRTSFLADYSSDPQGALTWRFERDRAGSGVLGDLLSHGFDLATHLVGDIEEVSAMTSTHITERAKPTSPNASHFSTSAGGEKGPVENEDVALVIATFASGAIGAFESSRVAVGPRAEYVIEVYGTEGSLRWDFQRLNELQVSLRRDAHYGYSTLYMEPGMGEFGRFQPGGGTAMGFDDLKTIEAATFLKSVLSGEQYGPSVLHGLAAARVVDAAERSAHLGERVSVAHSPAARDGV</sequence>
<dbReference type="InterPro" id="IPR050463">
    <property type="entry name" value="Gfo/Idh/MocA_oxidrdct_glycsds"/>
</dbReference>
<dbReference type="EMBL" id="CP061169">
    <property type="protein sequence ID" value="QPZ38505.1"/>
    <property type="molecule type" value="Genomic_DNA"/>
</dbReference>
<evidence type="ECO:0000313" key="7">
    <source>
        <dbReference type="Proteomes" id="UP000662814"/>
    </source>
</evidence>
<gene>
    <name evidence="6" type="ORF">HCR76_17280</name>
</gene>
<dbReference type="SUPFAM" id="SSF55347">
    <property type="entry name" value="Glyceraldehyde-3-phosphate dehydrogenase-like, C-terminal domain"/>
    <property type="match status" value="1"/>
</dbReference>
<dbReference type="InterPro" id="IPR000683">
    <property type="entry name" value="Gfo/Idh/MocA-like_OxRdtase_N"/>
</dbReference>
<dbReference type="Pfam" id="PF01408">
    <property type="entry name" value="GFO_IDH_MocA"/>
    <property type="match status" value="1"/>
</dbReference>
<evidence type="ECO:0000256" key="2">
    <source>
        <dbReference type="ARBA" id="ARBA00023027"/>
    </source>
</evidence>
<accession>A0ABX6YJH0</accession>
<keyword evidence="1" id="KW-0560">Oxidoreductase</keyword>
<feature type="domain" description="GFO/IDH/MocA-like oxidoreductase" evidence="5">
    <location>
        <begin position="144"/>
        <end position="290"/>
    </location>
</feature>
<dbReference type="PANTHER" id="PTHR43818">
    <property type="entry name" value="BCDNA.GH03377"/>
    <property type="match status" value="1"/>
</dbReference>
<feature type="domain" description="Gfo/Idh/MocA-like oxidoreductase N-terminal" evidence="4">
    <location>
        <begin position="9"/>
        <end position="135"/>
    </location>
</feature>
<evidence type="ECO:0000313" key="6">
    <source>
        <dbReference type="EMBL" id="QPZ38505.1"/>
    </source>
</evidence>
<keyword evidence="2" id="KW-0520">NAD</keyword>
<evidence type="ECO:0000256" key="3">
    <source>
        <dbReference type="SAM" id="MobiDB-lite"/>
    </source>
</evidence>
<evidence type="ECO:0000259" key="4">
    <source>
        <dbReference type="Pfam" id="PF01408"/>
    </source>
</evidence>
<feature type="region of interest" description="Disordered" evidence="3">
    <location>
        <begin position="221"/>
        <end position="243"/>
    </location>
</feature>
<evidence type="ECO:0000259" key="5">
    <source>
        <dbReference type="Pfam" id="PF22725"/>
    </source>
</evidence>
<dbReference type="InterPro" id="IPR036291">
    <property type="entry name" value="NAD(P)-bd_dom_sf"/>
</dbReference>
<dbReference type="Gene3D" id="3.30.360.10">
    <property type="entry name" value="Dihydrodipicolinate Reductase, domain 2"/>
    <property type="match status" value="1"/>
</dbReference>
<dbReference type="SUPFAM" id="SSF51735">
    <property type="entry name" value="NAD(P)-binding Rossmann-fold domains"/>
    <property type="match status" value="1"/>
</dbReference>
<proteinExistence type="predicted"/>
<feature type="compositionally biased region" description="Polar residues" evidence="3">
    <location>
        <begin position="227"/>
        <end position="238"/>
    </location>
</feature>
<protein>
    <submittedName>
        <fullName evidence="6">Gfo/Idh/MocA family oxidoreductase</fullName>
    </submittedName>
</protein>
<name>A0ABX6YJH0_9MICO</name>
<evidence type="ECO:0000256" key="1">
    <source>
        <dbReference type="ARBA" id="ARBA00023002"/>
    </source>
</evidence>
<dbReference type="PANTHER" id="PTHR43818:SF11">
    <property type="entry name" value="BCDNA.GH03377"/>
    <property type="match status" value="1"/>
</dbReference>
<keyword evidence="7" id="KW-1185">Reference proteome</keyword>
<dbReference type="Pfam" id="PF22725">
    <property type="entry name" value="GFO_IDH_MocA_C3"/>
    <property type="match status" value="1"/>
</dbReference>
<dbReference type="InterPro" id="IPR055170">
    <property type="entry name" value="GFO_IDH_MocA-like_dom"/>
</dbReference>
<dbReference type="Proteomes" id="UP000662814">
    <property type="component" value="Chromosome"/>
</dbReference>